<accession>A0A8J3ZZ29</accession>
<sequence length="103" mass="11784">MRRTYRDAASLHVDRLGPELGLSARHLRRGFLSTAGVPPKEFQLLARFQRSIRTLLNPARTSYLPVAIEAGYWDQSHFIKEFHRFTGQSPARIPEPRCGLPRA</sequence>
<keyword evidence="6" id="KW-1185">Reference proteome</keyword>
<dbReference type="GO" id="GO:0003700">
    <property type="term" value="F:DNA-binding transcription factor activity"/>
    <property type="evidence" value="ECO:0007669"/>
    <property type="project" value="InterPro"/>
</dbReference>
<dbReference type="SMART" id="SM00342">
    <property type="entry name" value="HTH_ARAC"/>
    <property type="match status" value="1"/>
</dbReference>
<evidence type="ECO:0000256" key="1">
    <source>
        <dbReference type="ARBA" id="ARBA00023015"/>
    </source>
</evidence>
<evidence type="ECO:0000256" key="3">
    <source>
        <dbReference type="ARBA" id="ARBA00023163"/>
    </source>
</evidence>
<keyword evidence="1" id="KW-0805">Transcription regulation</keyword>
<dbReference type="Gene3D" id="1.10.10.60">
    <property type="entry name" value="Homeodomain-like"/>
    <property type="match status" value="1"/>
</dbReference>
<dbReference type="InterPro" id="IPR050204">
    <property type="entry name" value="AraC_XylS_family_regulators"/>
</dbReference>
<dbReference type="Pfam" id="PF12833">
    <property type="entry name" value="HTH_18"/>
    <property type="match status" value="1"/>
</dbReference>
<dbReference type="SUPFAM" id="SSF46689">
    <property type="entry name" value="Homeodomain-like"/>
    <property type="match status" value="1"/>
</dbReference>
<proteinExistence type="predicted"/>
<keyword evidence="3" id="KW-0804">Transcription</keyword>
<dbReference type="PROSITE" id="PS01124">
    <property type="entry name" value="HTH_ARAC_FAMILY_2"/>
    <property type="match status" value="1"/>
</dbReference>
<evidence type="ECO:0000313" key="6">
    <source>
        <dbReference type="Proteomes" id="UP000635606"/>
    </source>
</evidence>
<feature type="domain" description="HTH araC/xylS-type" evidence="4">
    <location>
        <begin position="1"/>
        <end position="96"/>
    </location>
</feature>
<dbReference type="PANTHER" id="PTHR46796:SF13">
    <property type="entry name" value="HTH-TYPE TRANSCRIPTIONAL ACTIVATOR RHAS"/>
    <property type="match status" value="1"/>
</dbReference>
<dbReference type="RefSeq" id="WP_203932654.1">
    <property type="nucleotide sequence ID" value="NZ_BOPH01000105.1"/>
</dbReference>
<dbReference type="Proteomes" id="UP000635606">
    <property type="component" value="Unassembled WGS sequence"/>
</dbReference>
<comment type="caution">
    <text evidence="5">The sequence shown here is derived from an EMBL/GenBank/DDBJ whole genome shotgun (WGS) entry which is preliminary data.</text>
</comment>
<name>A0A8J3ZZ29_9ACTN</name>
<dbReference type="PANTHER" id="PTHR46796">
    <property type="entry name" value="HTH-TYPE TRANSCRIPTIONAL ACTIVATOR RHAS-RELATED"/>
    <property type="match status" value="1"/>
</dbReference>
<protein>
    <recommendedName>
        <fullName evidence="4">HTH araC/xylS-type domain-containing protein</fullName>
    </recommendedName>
</protein>
<dbReference type="InterPro" id="IPR009057">
    <property type="entry name" value="Homeodomain-like_sf"/>
</dbReference>
<organism evidence="5 6">
    <name type="scientific">Virgisporangium ochraceum</name>
    <dbReference type="NCBI Taxonomy" id="65505"/>
    <lineage>
        <taxon>Bacteria</taxon>
        <taxon>Bacillati</taxon>
        <taxon>Actinomycetota</taxon>
        <taxon>Actinomycetes</taxon>
        <taxon>Micromonosporales</taxon>
        <taxon>Micromonosporaceae</taxon>
        <taxon>Virgisporangium</taxon>
    </lineage>
</organism>
<evidence type="ECO:0000259" key="4">
    <source>
        <dbReference type="PROSITE" id="PS01124"/>
    </source>
</evidence>
<dbReference type="EMBL" id="BOPH01000105">
    <property type="protein sequence ID" value="GIJ72809.1"/>
    <property type="molecule type" value="Genomic_DNA"/>
</dbReference>
<gene>
    <name evidence="5" type="ORF">Voc01_077260</name>
</gene>
<dbReference type="InterPro" id="IPR018060">
    <property type="entry name" value="HTH_AraC"/>
</dbReference>
<evidence type="ECO:0000256" key="2">
    <source>
        <dbReference type="ARBA" id="ARBA00023125"/>
    </source>
</evidence>
<evidence type="ECO:0000313" key="5">
    <source>
        <dbReference type="EMBL" id="GIJ72809.1"/>
    </source>
</evidence>
<dbReference type="AlphaFoldDB" id="A0A8J3ZZ29"/>
<dbReference type="GO" id="GO:0043565">
    <property type="term" value="F:sequence-specific DNA binding"/>
    <property type="evidence" value="ECO:0007669"/>
    <property type="project" value="InterPro"/>
</dbReference>
<reference evidence="5" key="1">
    <citation type="submission" date="2021-01" db="EMBL/GenBank/DDBJ databases">
        <title>Whole genome shotgun sequence of Virgisporangium ochraceum NBRC 16418.</title>
        <authorList>
            <person name="Komaki H."/>
            <person name="Tamura T."/>
        </authorList>
    </citation>
    <scope>NUCLEOTIDE SEQUENCE</scope>
    <source>
        <strain evidence="5">NBRC 16418</strain>
    </source>
</reference>
<keyword evidence="2" id="KW-0238">DNA-binding</keyword>